<proteinExistence type="predicted"/>
<dbReference type="EMBL" id="UINC01111772">
    <property type="protein sequence ID" value="SVC80229.1"/>
    <property type="molecule type" value="Genomic_DNA"/>
</dbReference>
<reference evidence="1" key="1">
    <citation type="submission" date="2018-05" db="EMBL/GenBank/DDBJ databases">
        <authorList>
            <person name="Lanie J.A."/>
            <person name="Ng W.-L."/>
            <person name="Kazmierczak K.M."/>
            <person name="Andrzejewski T.M."/>
            <person name="Davidsen T.M."/>
            <person name="Wayne K.J."/>
            <person name="Tettelin H."/>
            <person name="Glass J.I."/>
            <person name="Rusch D."/>
            <person name="Podicherti R."/>
            <person name="Tsui H.-C.T."/>
            <person name="Winkler M.E."/>
        </authorList>
    </citation>
    <scope>NUCLEOTIDE SEQUENCE</scope>
</reference>
<name>A0A382Q3V5_9ZZZZ</name>
<organism evidence="1">
    <name type="scientific">marine metagenome</name>
    <dbReference type="NCBI Taxonomy" id="408172"/>
    <lineage>
        <taxon>unclassified sequences</taxon>
        <taxon>metagenomes</taxon>
        <taxon>ecological metagenomes</taxon>
    </lineage>
</organism>
<gene>
    <name evidence="1" type="ORF">METZ01_LOCUS333083</name>
</gene>
<dbReference type="AlphaFoldDB" id="A0A382Q3V5"/>
<accession>A0A382Q3V5</accession>
<protein>
    <submittedName>
        <fullName evidence="1">Uncharacterized protein</fullName>
    </submittedName>
</protein>
<sequence>MTKNYTYHGNGGKNVVCIWKSKPRTVVAKKLK</sequence>
<evidence type="ECO:0000313" key="1">
    <source>
        <dbReference type="EMBL" id="SVC80229.1"/>
    </source>
</evidence>